<evidence type="ECO:0000313" key="4">
    <source>
        <dbReference type="Proteomes" id="UP000605676"/>
    </source>
</evidence>
<name>A0ABS1HQJ9_9BACT</name>
<dbReference type="InterPro" id="IPR011250">
    <property type="entry name" value="OMP/PagP_B-barrel"/>
</dbReference>
<proteinExistence type="predicted"/>
<keyword evidence="1" id="KW-0732">Signal</keyword>
<keyword evidence="4" id="KW-1185">Reference proteome</keyword>
<feature type="chain" id="PRO_5046187903" description="DUF5777 domain-containing protein" evidence="1">
    <location>
        <begin position="23"/>
        <end position="293"/>
    </location>
</feature>
<evidence type="ECO:0000256" key="1">
    <source>
        <dbReference type="SAM" id="SignalP"/>
    </source>
</evidence>
<dbReference type="EMBL" id="JAENRR010000111">
    <property type="protein sequence ID" value="MBK3519962.1"/>
    <property type="molecule type" value="Genomic_DNA"/>
</dbReference>
<gene>
    <name evidence="3" type="ORF">JIV24_21665</name>
</gene>
<sequence>MPFKRYLVSCCVLLFTISTIHSQNGNLLDELQDNSKSIPQNLSHFKSTRIILGPSTTQISDKELQVRISHLFGPVTDGIEELYGLDQIYNVDIALDYGIMDWLSAGLARSSDYDKTVQTNVKLKLLQQSEAKPFFSLSYLGGINVRTRQYTYDIEFVDRLEYIHQLLMSYRFNSSFVAQLTPGWVHLNRVPTGDHPNSLLFTGIGVSYMISPSTTLNVEYNYVYPTFDKDIYEVEKNALSLGVDIDTGGHVFQLFLSNATRLQPSGYIAQWNNDNFFDGDIHIGFSIMRSFNL</sequence>
<protein>
    <recommendedName>
        <fullName evidence="2">DUF5777 domain-containing protein</fullName>
    </recommendedName>
</protein>
<dbReference type="Pfam" id="PF19089">
    <property type="entry name" value="DUF5777"/>
    <property type="match status" value="1"/>
</dbReference>
<dbReference type="Proteomes" id="UP000605676">
    <property type="component" value="Unassembled WGS sequence"/>
</dbReference>
<comment type="caution">
    <text evidence="3">The sequence shown here is derived from an EMBL/GenBank/DDBJ whole genome shotgun (WGS) entry which is preliminary data.</text>
</comment>
<dbReference type="SUPFAM" id="SSF56925">
    <property type="entry name" value="OMPA-like"/>
    <property type="match status" value="1"/>
</dbReference>
<accession>A0ABS1HQJ9</accession>
<dbReference type="InterPro" id="IPR045916">
    <property type="entry name" value="DUF5777"/>
</dbReference>
<evidence type="ECO:0000259" key="2">
    <source>
        <dbReference type="Pfam" id="PF19089"/>
    </source>
</evidence>
<dbReference type="RefSeq" id="WP_200467181.1">
    <property type="nucleotide sequence ID" value="NZ_JAENRR010000111.1"/>
</dbReference>
<feature type="domain" description="DUF5777" evidence="2">
    <location>
        <begin position="45"/>
        <end position="291"/>
    </location>
</feature>
<feature type="signal peptide" evidence="1">
    <location>
        <begin position="1"/>
        <end position="22"/>
    </location>
</feature>
<reference evidence="3 4" key="1">
    <citation type="submission" date="2021-01" db="EMBL/GenBank/DDBJ databases">
        <title>Carboxyliciviraga sp.nov., isolated from coastal sediments.</title>
        <authorList>
            <person name="Lu D."/>
            <person name="Zhang T."/>
        </authorList>
    </citation>
    <scope>NUCLEOTIDE SEQUENCE [LARGE SCALE GENOMIC DNA]</scope>
    <source>
        <strain evidence="3 4">N1Y132</strain>
    </source>
</reference>
<evidence type="ECO:0000313" key="3">
    <source>
        <dbReference type="EMBL" id="MBK3519962.1"/>
    </source>
</evidence>
<organism evidence="3 4">
    <name type="scientific">Carboxylicivirga marina</name>
    <dbReference type="NCBI Taxonomy" id="2800988"/>
    <lineage>
        <taxon>Bacteria</taxon>
        <taxon>Pseudomonadati</taxon>
        <taxon>Bacteroidota</taxon>
        <taxon>Bacteroidia</taxon>
        <taxon>Marinilabiliales</taxon>
        <taxon>Marinilabiliaceae</taxon>
        <taxon>Carboxylicivirga</taxon>
    </lineage>
</organism>